<evidence type="ECO:0000256" key="1">
    <source>
        <dbReference type="ARBA" id="ARBA00008999"/>
    </source>
</evidence>
<dbReference type="InterPro" id="IPR002501">
    <property type="entry name" value="PsdUridine_synth_N"/>
</dbReference>
<dbReference type="SUPFAM" id="SSF55120">
    <property type="entry name" value="Pseudouridine synthase"/>
    <property type="match status" value="1"/>
</dbReference>
<dbReference type="Pfam" id="PF01509">
    <property type="entry name" value="TruB_N"/>
    <property type="match status" value="1"/>
</dbReference>
<dbReference type="InterPro" id="IPR020103">
    <property type="entry name" value="PsdUridine_synth_cat_dom_sf"/>
</dbReference>
<dbReference type="Proteomes" id="UP000235965">
    <property type="component" value="Unassembled WGS sequence"/>
</dbReference>
<dbReference type="GO" id="GO:0160148">
    <property type="term" value="F:tRNA pseudouridine(55) synthase activity"/>
    <property type="evidence" value="ECO:0007669"/>
    <property type="project" value="UniProtKB-EC"/>
</dbReference>
<gene>
    <name evidence="7" type="ORF">B7P43_G05666</name>
</gene>
<feature type="domain" description="tRNA pseudouridylate synthase B C-terminal" evidence="6">
    <location>
        <begin position="75"/>
        <end position="133"/>
    </location>
</feature>
<evidence type="ECO:0000313" key="7">
    <source>
        <dbReference type="EMBL" id="PNF39697.1"/>
    </source>
</evidence>
<dbReference type="GO" id="GO:0006400">
    <property type="term" value="P:tRNA modification"/>
    <property type="evidence" value="ECO:0007669"/>
    <property type="project" value="TreeGrafter"/>
</dbReference>
<evidence type="ECO:0000259" key="6">
    <source>
        <dbReference type="Pfam" id="PF16198"/>
    </source>
</evidence>
<evidence type="ECO:0000256" key="2">
    <source>
        <dbReference type="ARBA" id="ARBA00012787"/>
    </source>
</evidence>
<dbReference type="GO" id="GO:0005634">
    <property type="term" value="C:nucleus"/>
    <property type="evidence" value="ECO:0007669"/>
    <property type="project" value="TreeGrafter"/>
</dbReference>
<keyword evidence="8" id="KW-1185">Reference proteome</keyword>
<dbReference type="Pfam" id="PF16198">
    <property type="entry name" value="TruB_C_2"/>
    <property type="match status" value="1"/>
</dbReference>
<dbReference type="InterPro" id="IPR032819">
    <property type="entry name" value="TruB_C"/>
</dbReference>
<feature type="domain" description="Pseudouridine synthase II N-terminal" evidence="5">
    <location>
        <begin position="2"/>
        <end position="74"/>
    </location>
</feature>
<dbReference type="AlphaFoldDB" id="A0A2J7RFU0"/>
<dbReference type="PANTHER" id="PTHR13767:SF2">
    <property type="entry name" value="PSEUDOURIDYLATE SYNTHASE TRUB1"/>
    <property type="match status" value="1"/>
</dbReference>
<comment type="similarity">
    <text evidence="1">Belongs to the pseudouridine synthase TruB family.</text>
</comment>
<name>A0A2J7RFU0_9NEOP</name>
<dbReference type="Gene3D" id="3.30.2350.10">
    <property type="entry name" value="Pseudouridine synthase"/>
    <property type="match status" value="1"/>
</dbReference>
<organism evidence="7 8">
    <name type="scientific">Cryptotermes secundus</name>
    <dbReference type="NCBI Taxonomy" id="105785"/>
    <lineage>
        <taxon>Eukaryota</taxon>
        <taxon>Metazoa</taxon>
        <taxon>Ecdysozoa</taxon>
        <taxon>Arthropoda</taxon>
        <taxon>Hexapoda</taxon>
        <taxon>Insecta</taxon>
        <taxon>Pterygota</taxon>
        <taxon>Neoptera</taxon>
        <taxon>Polyneoptera</taxon>
        <taxon>Dictyoptera</taxon>
        <taxon>Blattodea</taxon>
        <taxon>Blattoidea</taxon>
        <taxon>Termitoidae</taxon>
        <taxon>Kalotermitidae</taxon>
        <taxon>Cryptotermitinae</taxon>
        <taxon>Cryptotermes</taxon>
    </lineage>
</organism>
<dbReference type="GO" id="GO:0003723">
    <property type="term" value="F:RNA binding"/>
    <property type="evidence" value="ECO:0007669"/>
    <property type="project" value="InterPro"/>
</dbReference>
<protein>
    <recommendedName>
        <fullName evidence="2">tRNA pseudouridine(55) synthase</fullName>
        <ecNumber evidence="2">5.4.99.25</ecNumber>
    </recommendedName>
</protein>
<accession>A0A2J7RFU0</accession>
<evidence type="ECO:0000259" key="5">
    <source>
        <dbReference type="Pfam" id="PF01509"/>
    </source>
</evidence>
<sequence>MLEAALSRYHGEILQTPPLYSALKLRGRRIADLTRAGISVDLNPRPVTCHAIQCTVFSPPSFTLEVHCGGGFYVRSLVHDLGIALGSCAHVRELHRFQQGPFMEQDMLDSNEWTMQNILIAIKKAKESHGEFLKRPRKKHKCEASLSR</sequence>
<evidence type="ECO:0000256" key="4">
    <source>
        <dbReference type="ARBA" id="ARBA00023235"/>
    </source>
</evidence>
<dbReference type="InterPro" id="IPR014780">
    <property type="entry name" value="tRNA_psdUridine_synth_TruB"/>
</dbReference>
<comment type="caution">
    <text evidence="7">The sequence shown here is derived from an EMBL/GenBank/DDBJ whole genome shotgun (WGS) entry which is preliminary data.</text>
</comment>
<dbReference type="GO" id="GO:1990481">
    <property type="term" value="P:mRNA pseudouridine synthesis"/>
    <property type="evidence" value="ECO:0007669"/>
    <property type="project" value="TreeGrafter"/>
</dbReference>
<reference evidence="7 8" key="1">
    <citation type="submission" date="2017-12" db="EMBL/GenBank/DDBJ databases">
        <title>Hemimetabolous genomes reveal molecular basis of termite eusociality.</title>
        <authorList>
            <person name="Harrison M.C."/>
            <person name="Jongepier E."/>
            <person name="Robertson H.M."/>
            <person name="Arning N."/>
            <person name="Bitard-Feildel T."/>
            <person name="Chao H."/>
            <person name="Childers C.P."/>
            <person name="Dinh H."/>
            <person name="Doddapaneni H."/>
            <person name="Dugan S."/>
            <person name="Gowin J."/>
            <person name="Greiner C."/>
            <person name="Han Y."/>
            <person name="Hu H."/>
            <person name="Hughes D.S.T."/>
            <person name="Huylmans A.-K."/>
            <person name="Kemena C."/>
            <person name="Kremer L.P.M."/>
            <person name="Lee S.L."/>
            <person name="Lopez-Ezquerra A."/>
            <person name="Mallet L."/>
            <person name="Monroy-Kuhn J.M."/>
            <person name="Moser A."/>
            <person name="Murali S.C."/>
            <person name="Muzny D.M."/>
            <person name="Otani S."/>
            <person name="Piulachs M.-D."/>
            <person name="Poelchau M."/>
            <person name="Qu J."/>
            <person name="Schaub F."/>
            <person name="Wada-Katsumata A."/>
            <person name="Worley K.C."/>
            <person name="Xie Q."/>
            <person name="Ylla G."/>
            <person name="Poulsen M."/>
            <person name="Gibbs R.A."/>
            <person name="Schal C."/>
            <person name="Richards S."/>
            <person name="Belles X."/>
            <person name="Korb J."/>
            <person name="Bornberg-Bauer E."/>
        </authorList>
    </citation>
    <scope>NUCLEOTIDE SEQUENCE [LARGE SCALE GENOMIC DNA]</scope>
    <source>
        <tissue evidence="7">Whole body</tissue>
    </source>
</reference>
<dbReference type="InParanoid" id="A0A2J7RFU0"/>
<dbReference type="PANTHER" id="PTHR13767">
    <property type="entry name" value="TRNA-PSEUDOURIDINE SYNTHASE"/>
    <property type="match status" value="1"/>
</dbReference>
<evidence type="ECO:0000313" key="8">
    <source>
        <dbReference type="Proteomes" id="UP000235965"/>
    </source>
</evidence>
<proteinExistence type="inferred from homology"/>
<dbReference type="OrthoDB" id="8248391at2759"/>
<dbReference type="EMBL" id="NEVH01004410">
    <property type="protein sequence ID" value="PNF39697.1"/>
    <property type="molecule type" value="Genomic_DNA"/>
</dbReference>
<keyword evidence="3" id="KW-0819">tRNA processing</keyword>
<dbReference type="STRING" id="105785.A0A2J7RFU0"/>
<dbReference type="EC" id="5.4.99.25" evidence="2"/>
<evidence type="ECO:0000256" key="3">
    <source>
        <dbReference type="ARBA" id="ARBA00022694"/>
    </source>
</evidence>
<keyword evidence="4" id="KW-0413">Isomerase</keyword>